<evidence type="ECO:0000313" key="2">
    <source>
        <dbReference type="Proteomes" id="UP000636709"/>
    </source>
</evidence>
<protein>
    <recommendedName>
        <fullName evidence="3">FBD domain-containing protein</fullName>
    </recommendedName>
</protein>
<dbReference type="PANTHER" id="PTHR34145">
    <property type="entry name" value="OS02G0105600 PROTEIN"/>
    <property type="match status" value="1"/>
</dbReference>
<evidence type="ECO:0008006" key="3">
    <source>
        <dbReference type="Google" id="ProtNLM"/>
    </source>
</evidence>
<dbReference type="EMBL" id="JACEFO010002479">
    <property type="protein sequence ID" value="KAF8658643.1"/>
    <property type="molecule type" value="Genomic_DNA"/>
</dbReference>
<proteinExistence type="predicted"/>
<dbReference type="OrthoDB" id="672536at2759"/>
<accession>A0A835ACU4</accession>
<sequence length="260" mass="29138">MPPNLRTVTIADSWGFANLLHVPSLRSFCYRGDFVNSLFILPSDAALGDLYIRFAHSVAKPGNTRRLRNSLPKDLAGLNVLTICSNSLEVFFSLLNVASCLLPNINLPNRRELQLIMLEMETANLADLFVFFKTFQCPNLERLFVQLPTSSGDKPMEGGSFHEVREEPPEDDFDNFFMVKIINFNCRRSEVQLVSFFLRKAGSLCKLLIVSPNVTPPPDLPFVEADLLLIKEALANGKIILGESDDATAQPYHSKVFIMV</sequence>
<gene>
    <name evidence="1" type="ORF">HU200_059109</name>
</gene>
<organism evidence="1 2">
    <name type="scientific">Digitaria exilis</name>
    <dbReference type="NCBI Taxonomy" id="1010633"/>
    <lineage>
        <taxon>Eukaryota</taxon>
        <taxon>Viridiplantae</taxon>
        <taxon>Streptophyta</taxon>
        <taxon>Embryophyta</taxon>
        <taxon>Tracheophyta</taxon>
        <taxon>Spermatophyta</taxon>
        <taxon>Magnoliopsida</taxon>
        <taxon>Liliopsida</taxon>
        <taxon>Poales</taxon>
        <taxon>Poaceae</taxon>
        <taxon>PACMAD clade</taxon>
        <taxon>Panicoideae</taxon>
        <taxon>Panicodae</taxon>
        <taxon>Paniceae</taxon>
        <taxon>Anthephorinae</taxon>
        <taxon>Digitaria</taxon>
    </lineage>
</organism>
<evidence type="ECO:0000313" key="1">
    <source>
        <dbReference type="EMBL" id="KAF8658643.1"/>
    </source>
</evidence>
<reference evidence="1" key="1">
    <citation type="submission" date="2020-07" db="EMBL/GenBank/DDBJ databases">
        <title>Genome sequence and genetic diversity analysis of an under-domesticated orphan crop, white fonio (Digitaria exilis).</title>
        <authorList>
            <person name="Bennetzen J.L."/>
            <person name="Chen S."/>
            <person name="Ma X."/>
            <person name="Wang X."/>
            <person name="Yssel A.E.J."/>
            <person name="Chaluvadi S.R."/>
            <person name="Johnson M."/>
            <person name="Gangashetty P."/>
            <person name="Hamidou F."/>
            <person name="Sanogo M.D."/>
            <person name="Zwaenepoel A."/>
            <person name="Wallace J."/>
            <person name="Van De Peer Y."/>
            <person name="Van Deynze A."/>
        </authorList>
    </citation>
    <scope>NUCLEOTIDE SEQUENCE</scope>
    <source>
        <tissue evidence="1">Leaves</tissue>
    </source>
</reference>
<name>A0A835ACU4_9POAL</name>
<dbReference type="InterPro" id="IPR053772">
    <property type="entry name" value="At1g61320/At1g61330-like"/>
</dbReference>
<dbReference type="AlphaFoldDB" id="A0A835ACU4"/>
<comment type="caution">
    <text evidence="1">The sequence shown here is derived from an EMBL/GenBank/DDBJ whole genome shotgun (WGS) entry which is preliminary data.</text>
</comment>
<dbReference type="Proteomes" id="UP000636709">
    <property type="component" value="Unassembled WGS sequence"/>
</dbReference>
<keyword evidence="2" id="KW-1185">Reference proteome</keyword>
<dbReference type="PANTHER" id="PTHR34145:SF65">
    <property type="entry name" value="FBD DOMAIN-CONTAINING PROTEIN"/>
    <property type="match status" value="1"/>
</dbReference>